<feature type="domain" description="Amidase" evidence="1">
    <location>
        <begin position="26"/>
        <end position="468"/>
    </location>
</feature>
<evidence type="ECO:0000313" key="3">
    <source>
        <dbReference type="Proteomes" id="UP000281431"/>
    </source>
</evidence>
<dbReference type="InterPro" id="IPR036928">
    <property type="entry name" value="AS_sf"/>
</dbReference>
<proteinExistence type="predicted"/>
<dbReference type="Pfam" id="PF01425">
    <property type="entry name" value="Amidase"/>
    <property type="match status" value="1"/>
</dbReference>
<dbReference type="InterPro" id="IPR023631">
    <property type="entry name" value="Amidase_dom"/>
</dbReference>
<dbReference type="GO" id="GO:0003824">
    <property type="term" value="F:catalytic activity"/>
    <property type="evidence" value="ECO:0007669"/>
    <property type="project" value="InterPro"/>
</dbReference>
<dbReference type="SUPFAM" id="SSF75304">
    <property type="entry name" value="Amidase signature (AS) enzymes"/>
    <property type="match status" value="1"/>
</dbReference>
<accession>A0A3N6N170</accession>
<dbReference type="Gene3D" id="3.90.1300.10">
    <property type="entry name" value="Amidase signature (AS) domain"/>
    <property type="match status" value="1"/>
</dbReference>
<comment type="caution">
    <text evidence="2">The sequence shown here is derived from an EMBL/GenBank/DDBJ whole genome shotgun (WGS) entry which is preliminary data.</text>
</comment>
<dbReference type="PANTHER" id="PTHR11895:SF7">
    <property type="entry name" value="GLUTAMYL-TRNA(GLN) AMIDOTRANSFERASE SUBUNIT A, MITOCHONDRIAL"/>
    <property type="match status" value="1"/>
</dbReference>
<reference evidence="2 3" key="1">
    <citation type="submission" date="2018-10" db="EMBL/GenBank/DDBJ databases">
        <title>Natrarchaeobius chitinivorans gen. nov., sp. nov., and Natrarchaeobius haloalkaliphilus sp. nov., alkaliphilic, chitin-utilizing haloarchaea from hypersaline alkaline lakes.</title>
        <authorList>
            <person name="Sorokin D.Y."/>
            <person name="Elcheninov A.G."/>
            <person name="Kostrikina N.A."/>
            <person name="Bale N.J."/>
            <person name="Sinninghe Damste J.S."/>
            <person name="Khijniak T.V."/>
            <person name="Kublanov I.V."/>
            <person name="Toshchakov S.V."/>
        </authorList>
    </citation>
    <scope>NUCLEOTIDE SEQUENCE [LARGE SCALE GENOMIC DNA]</scope>
    <source>
        <strain evidence="2 3">AArcht7</strain>
    </source>
</reference>
<keyword evidence="3" id="KW-1185">Reference proteome</keyword>
<dbReference type="OrthoDB" id="359273at2157"/>
<protein>
    <submittedName>
        <fullName evidence="2">Amidase</fullName>
    </submittedName>
</protein>
<evidence type="ECO:0000259" key="1">
    <source>
        <dbReference type="Pfam" id="PF01425"/>
    </source>
</evidence>
<evidence type="ECO:0000313" key="2">
    <source>
        <dbReference type="EMBL" id="RQH02602.1"/>
    </source>
</evidence>
<organism evidence="2 3">
    <name type="scientific">Natrarchaeobius chitinivorans</name>
    <dbReference type="NCBI Taxonomy" id="1679083"/>
    <lineage>
        <taxon>Archaea</taxon>
        <taxon>Methanobacteriati</taxon>
        <taxon>Methanobacteriota</taxon>
        <taxon>Stenosarchaea group</taxon>
        <taxon>Halobacteria</taxon>
        <taxon>Halobacteriales</taxon>
        <taxon>Natrialbaceae</taxon>
        <taxon>Natrarchaeobius</taxon>
    </lineage>
</organism>
<dbReference type="PANTHER" id="PTHR11895">
    <property type="entry name" value="TRANSAMIDASE"/>
    <property type="match status" value="1"/>
</dbReference>
<name>A0A3N6N170_NATCH</name>
<gene>
    <name evidence="2" type="ORF">EA472_04715</name>
</gene>
<sequence length="490" mass="52700">MGDELALTSAAALAREIRAGERSPVDVVDYFLERIERHDDVNAFTATRANEARAEARRAEKAVEAGENLGPLHGVPVALKDLFVWKDGLGNTFGSTPFTDFVPDESAIVTERLERAGAIVIGTTNTCEFGHKGLTDNRVFGPTSTPFDLDRNAGGSTGGSTAAVGAGLVPLAVGEDGGGSIRIPAAWSGVYGLKPTFGRVPIRARPNGFQLHTPFVHHGPQTRTVEDAALMLDVVAGPHPDDPFSLPAEADDSYLAAMRRSIADFDVAYSPHFGDFPVDQRVLDVVGNAVRAFETAGATVDRLDFEFPYSHETITELWVDSFAVFYRELAHHLGEEGLPNLLERTNELCPQFAAKLERGRGVDAVDYKRNDVVRTGIFDAIQEVLTEYDLLVTPTVAVPPVENAANGQTLGPSEIDGEAVERTIGFCLTHPLNFTGHPAASVPAGVTDDGLPIGMQLIGSRFDEASILAASGAVERVRPWDHHYEEILPN</sequence>
<dbReference type="AlphaFoldDB" id="A0A3N6N170"/>
<dbReference type="Proteomes" id="UP000281431">
    <property type="component" value="Unassembled WGS sequence"/>
</dbReference>
<dbReference type="InterPro" id="IPR000120">
    <property type="entry name" value="Amidase"/>
</dbReference>
<dbReference type="EMBL" id="REFZ01000002">
    <property type="protein sequence ID" value="RQH02602.1"/>
    <property type="molecule type" value="Genomic_DNA"/>
</dbReference>